<gene>
    <name evidence="1" type="ORF">QM481_08890</name>
</gene>
<dbReference type="EMBL" id="JASHIE010000005">
    <property type="protein sequence ID" value="MDI9874642.1"/>
    <property type="molecule type" value="Genomic_DNA"/>
</dbReference>
<dbReference type="RefSeq" id="WP_283381477.1">
    <property type="nucleotide sequence ID" value="NZ_JASHIE010000005.1"/>
</dbReference>
<proteinExistence type="predicted"/>
<name>A0ABT6Z148_9BACT</name>
<protein>
    <submittedName>
        <fullName evidence="1">Uncharacterized protein</fullName>
    </submittedName>
</protein>
<organism evidence="1 2">
    <name type="scientific">Flectobacillus rivi</name>
    <dbReference type="NCBI Taxonomy" id="2984209"/>
    <lineage>
        <taxon>Bacteria</taxon>
        <taxon>Pseudomonadati</taxon>
        <taxon>Bacteroidota</taxon>
        <taxon>Cytophagia</taxon>
        <taxon>Cytophagales</taxon>
        <taxon>Flectobacillaceae</taxon>
        <taxon>Flectobacillus</taxon>
    </lineage>
</organism>
<reference evidence="1 2" key="1">
    <citation type="submission" date="2023-05" db="EMBL/GenBank/DDBJ databases">
        <title>Novel species of genus Flectobacillus isolated from stream in China.</title>
        <authorList>
            <person name="Lu H."/>
        </authorList>
    </citation>
    <scope>NUCLEOTIDE SEQUENCE [LARGE SCALE GENOMIC DNA]</scope>
    <source>
        <strain evidence="1 2">LFS242W</strain>
    </source>
</reference>
<keyword evidence="2" id="KW-1185">Reference proteome</keyword>
<comment type="caution">
    <text evidence="1">The sequence shown here is derived from an EMBL/GenBank/DDBJ whole genome shotgun (WGS) entry which is preliminary data.</text>
</comment>
<sequence length="96" mass="10876">METANTKNPKDIVFEFADMLSKALGTNEEPNIEKACVVLMHMTELGHKNPAFIRKVFSDKFMSEIADLVPKFQRGELGMFDLIPIGTRLKKVFEDA</sequence>
<evidence type="ECO:0000313" key="1">
    <source>
        <dbReference type="EMBL" id="MDI9874642.1"/>
    </source>
</evidence>
<evidence type="ECO:0000313" key="2">
    <source>
        <dbReference type="Proteomes" id="UP001225761"/>
    </source>
</evidence>
<dbReference type="Proteomes" id="UP001225761">
    <property type="component" value="Unassembled WGS sequence"/>
</dbReference>
<accession>A0ABT6Z148</accession>